<organism evidence="2 3">
    <name type="scientific">Sorghum bicolor</name>
    <name type="common">Sorghum</name>
    <name type="synonym">Sorghum vulgare</name>
    <dbReference type="NCBI Taxonomy" id="4558"/>
    <lineage>
        <taxon>Eukaryota</taxon>
        <taxon>Viridiplantae</taxon>
        <taxon>Streptophyta</taxon>
        <taxon>Embryophyta</taxon>
        <taxon>Tracheophyta</taxon>
        <taxon>Spermatophyta</taxon>
        <taxon>Magnoliopsida</taxon>
        <taxon>Liliopsida</taxon>
        <taxon>Poales</taxon>
        <taxon>Poaceae</taxon>
        <taxon>PACMAD clade</taxon>
        <taxon>Panicoideae</taxon>
        <taxon>Andropogonodae</taxon>
        <taxon>Andropogoneae</taxon>
        <taxon>Sorghinae</taxon>
        <taxon>Sorghum</taxon>
    </lineage>
</organism>
<protein>
    <submittedName>
        <fullName evidence="2">Uncharacterized protein</fullName>
    </submittedName>
</protein>
<dbReference type="AlphaFoldDB" id="A0A921U5D1"/>
<gene>
    <name evidence="2" type="ORF">BDA96_09G217600</name>
</gene>
<comment type="caution">
    <text evidence="2">The sequence shown here is derived from an EMBL/GenBank/DDBJ whole genome shotgun (WGS) entry which is preliminary data.</text>
</comment>
<dbReference type="Proteomes" id="UP000807115">
    <property type="component" value="Chromosome 9"/>
</dbReference>
<name>A0A921U5D1_SORBI</name>
<keyword evidence="1" id="KW-0694">RNA-binding</keyword>
<dbReference type="EMBL" id="CM027688">
    <property type="protein sequence ID" value="KAG0518908.1"/>
    <property type="molecule type" value="Genomic_DNA"/>
</dbReference>
<evidence type="ECO:0000313" key="3">
    <source>
        <dbReference type="Proteomes" id="UP000807115"/>
    </source>
</evidence>
<accession>A0A921U5D1</accession>
<dbReference type="GO" id="GO:0003723">
    <property type="term" value="F:RNA binding"/>
    <property type="evidence" value="ECO:0007669"/>
    <property type="project" value="UniProtKB-KW"/>
</dbReference>
<sequence length="185" mass="21541">MDMIKAKLQDNFGEISGSLVKRIFAGLLLKEVKEFWRICLLLSIILYAKPVSYQDISQGKRDIYIRTEKAIVDLGVENIWKIGPLLDKKSFAHHLDVQPNDPMINEWQERLDMWQIVNPTGTENEFIDWMKQFNRQLKEPSMVLSIGIEIAASRRISYRFAARSRASWPPAWSRRYAMAGMRTPP</sequence>
<dbReference type="PANTHER" id="PTHR13734:SF5">
    <property type="entry name" value="CCA TRNA NUCLEOTIDYLTRANSFERASE, MITOCHONDRIAL"/>
    <property type="match status" value="1"/>
</dbReference>
<evidence type="ECO:0000313" key="2">
    <source>
        <dbReference type="EMBL" id="KAG0518908.1"/>
    </source>
</evidence>
<reference evidence="2" key="1">
    <citation type="journal article" date="2019" name="BMC Genomics">
        <title>A new reference genome for Sorghum bicolor reveals high levels of sequence similarity between sweet and grain genotypes: implications for the genetics of sugar metabolism.</title>
        <authorList>
            <person name="Cooper E.A."/>
            <person name="Brenton Z.W."/>
            <person name="Flinn B.S."/>
            <person name="Jenkins J."/>
            <person name="Shu S."/>
            <person name="Flowers D."/>
            <person name="Luo F."/>
            <person name="Wang Y."/>
            <person name="Xia P."/>
            <person name="Barry K."/>
            <person name="Daum C."/>
            <person name="Lipzen A."/>
            <person name="Yoshinaga Y."/>
            <person name="Schmutz J."/>
            <person name="Saski C."/>
            <person name="Vermerris W."/>
            <person name="Kresovich S."/>
        </authorList>
    </citation>
    <scope>NUCLEOTIDE SEQUENCE</scope>
</reference>
<proteinExistence type="predicted"/>
<reference evidence="2" key="2">
    <citation type="submission" date="2020-10" db="EMBL/GenBank/DDBJ databases">
        <authorList>
            <person name="Cooper E.A."/>
            <person name="Brenton Z.W."/>
            <person name="Flinn B.S."/>
            <person name="Jenkins J."/>
            <person name="Shu S."/>
            <person name="Flowers D."/>
            <person name="Luo F."/>
            <person name="Wang Y."/>
            <person name="Xia P."/>
            <person name="Barry K."/>
            <person name="Daum C."/>
            <person name="Lipzen A."/>
            <person name="Yoshinaga Y."/>
            <person name="Schmutz J."/>
            <person name="Saski C."/>
            <person name="Vermerris W."/>
            <person name="Kresovich S."/>
        </authorList>
    </citation>
    <scope>NUCLEOTIDE SEQUENCE</scope>
</reference>
<evidence type="ECO:0000256" key="1">
    <source>
        <dbReference type="ARBA" id="ARBA00022884"/>
    </source>
</evidence>
<dbReference type="PANTHER" id="PTHR13734">
    <property type="entry name" value="TRNA-NUCLEOTIDYLTRANSFERASE"/>
    <property type="match status" value="1"/>
</dbReference>